<dbReference type="Proteomes" id="UP000002878">
    <property type="component" value="Chromosome"/>
</dbReference>
<accession>I2C8I7</accession>
<evidence type="ECO:0000313" key="2">
    <source>
        <dbReference type="Proteomes" id="UP000002878"/>
    </source>
</evidence>
<sequence>MKKGGTAKELFVLYQDEGSFLVAQPFLNMLEGYHGYK</sequence>
<organism evidence="1 2">
    <name type="scientific">Bacillus amyloliquefaciens (strain Y2)</name>
    <name type="common">Bacillus amyloliquefaciens subsp. plantarum (strain B9601-Y2)</name>
    <dbReference type="NCBI Taxonomy" id="1155777"/>
    <lineage>
        <taxon>Bacteria</taxon>
        <taxon>Bacillati</taxon>
        <taxon>Bacillota</taxon>
        <taxon>Bacilli</taxon>
        <taxon>Bacillales</taxon>
        <taxon>Bacillaceae</taxon>
        <taxon>Bacillus</taxon>
        <taxon>Bacillus amyloliquefaciens group</taxon>
    </lineage>
</organism>
<dbReference type="KEGG" id="bqy:MUS_3071"/>
<dbReference type="PATRIC" id="fig|1126211.3.peg.2919"/>
<dbReference type="HOGENOM" id="CLU_3339461_0_0_9"/>
<dbReference type="EMBL" id="CP003332">
    <property type="protein sequence ID" value="AFJ62961.1"/>
    <property type="molecule type" value="Genomic_DNA"/>
</dbReference>
<reference evidence="1 2" key="1">
    <citation type="journal article" date="2012" name="J. Biotechnol.">
        <title>Genome sequence of the plant growth promoting strain Bacillus amyloliquefaciens subsp. plantarum B9601-Y2 and expression of mersacidin and other secondary metabolites.</title>
        <authorList>
            <person name="He P."/>
            <person name="Hao K."/>
            <person name="Blom J."/>
            <person name="Ruckert C."/>
            <person name="Vater J."/>
            <person name="Mao Z."/>
            <person name="Wu Y."/>
            <person name="Hou M."/>
            <person name="He P."/>
            <person name="He Y."/>
            <person name="Borriss R."/>
        </authorList>
    </citation>
    <scope>NUCLEOTIDE SEQUENCE [LARGE SCALE GENOMIC DNA]</scope>
    <source>
        <strain evidence="1">Y2</strain>
    </source>
</reference>
<gene>
    <name evidence="1" type="ORF">MUS_3071</name>
</gene>
<dbReference type="AlphaFoldDB" id="I2C8I7"/>
<protein>
    <submittedName>
        <fullName evidence="1">Uncharacterized protein</fullName>
    </submittedName>
</protein>
<proteinExistence type="predicted"/>
<name>I2C8I7_BACAY</name>
<evidence type="ECO:0000313" key="1">
    <source>
        <dbReference type="EMBL" id="AFJ62961.1"/>
    </source>
</evidence>